<evidence type="ECO:0000256" key="4">
    <source>
        <dbReference type="PROSITE-ProRule" id="PRU01240"/>
    </source>
</evidence>
<dbReference type="GO" id="GO:0016485">
    <property type="term" value="P:protein processing"/>
    <property type="evidence" value="ECO:0007669"/>
    <property type="project" value="TreeGrafter"/>
</dbReference>
<dbReference type="InterPro" id="IPR036852">
    <property type="entry name" value="Peptidase_S8/S53_dom_sf"/>
</dbReference>
<evidence type="ECO:0000256" key="6">
    <source>
        <dbReference type="SAM" id="SignalP"/>
    </source>
</evidence>
<accession>A0A2H3P1R2</accession>
<evidence type="ECO:0000313" key="10">
    <source>
        <dbReference type="Proteomes" id="UP000221024"/>
    </source>
</evidence>
<sequence length="837" mass="91257">MHQAMKRLVVATLVFLFALPFTVYAQEAFYYSDNRKIQLREAESWRTVQVPEMAVSALTAALNRHPDLRLRKALDADRELYWIERTGRRALSADVINQLSQQIPIQRTFPAFFRVQDRDTTHFVMTDEFRVQFKPGVSRAEIDSLNEKYGVELAPLESEIDERQARDYNEYVLRVTEQAERSTLEVANQYYRSSRTVWALPNFHVNFRRPGTASTQSVNDPLYDQQYHLNNTSSNLGTADVDIDAPEAWELETGSPNVTVAVIDDGVESHEDFYSGQLVNGYTAVGSGNGAPGFGDKHGQSVAGIVAANHNGTGVRGVTSSVQIMPVKIFNPDASADEIEDAIDHAWQNGADVLNNSWGARTEGVYDDGIASAISRAQSNGRNGQGSVVVVSAGNTANAENGVDGFVSFPATVDGVLAVGAVDRNGNPSNYTPRNDLEVDLVAPSSRYIRDQYEAGDVTTMDRMGSSGYESGNYNSQFGGTSAAAPQVAGTAALVLSRNPNLTEQEVRTIIEDSADDYGSTNWNGNGRLNAYGAVSSVDLNVTLSGPSIVNSGQEGTWTADIEGGEGSTSYSWSVREPGATSWTGICSGQTCSYTFTNFSTYVQDVEIRVTVDKGSETDTDSQWVTVSPGAPGCEPWMIECPSTQLANLRSFEAEPQGESAQLAWTTTGSMGEGAFRVQHRADSTAAWSDLQTVEVAERTQVDSTDAPTYQVATEALAPGPHQFRLQWVAGSETVLLSDVVEAEITLEDPYRLRAYPNPAGAQMTVESAVKERQHVRMQIYDVLGRRVTTVYDGPMVPNEVKHFTVQPGADGLSSGTYFLRMTGEQFQTTTRISVVR</sequence>
<name>A0A2H3P1R2_9BACT</name>
<dbReference type="InterPro" id="IPR026444">
    <property type="entry name" value="Secre_tail"/>
</dbReference>
<evidence type="ECO:0000313" key="9">
    <source>
        <dbReference type="EMBL" id="PEN07896.1"/>
    </source>
</evidence>
<dbReference type="InterPro" id="IPR023828">
    <property type="entry name" value="Peptidase_S8_Ser-AS"/>
</dbReference>
<keyword evidence="6" id="KW-0732">Signal</keyword>
<feature type="active site" description="Charge relay system" evidence="4">
    <location>
        <position position="482"/>
    </location>
</feature>
<feature type="active site" description="Charge relay system" evidence="4">
    <location>
        <position position="298"/>
    </location>
</feature>
<dbReference type="InterPro" id="IPR023827">
    <property type="entry name" value="Peptidase_S8_Asp-AS"/>
</dbReference>
<feature type="active site" description="Charge relay system" evidence="4">
    <location>
        <position position="264"/>
    </location>
</feature>
<dbReference type="InterPro" id="IPR015500">
    <property type="entry name" value="Peptidase_S8_subtilisin-rel"/>
</dbReference>
<evidence type="ECO:0000256" key="2">
    <source>
        <dbReference type="ARBA" id="ARBA00022801"/>
    </source>
</evidence>
<dbReference type="Pfam" id="PF18962">
    <property type="entry name" value="Por_Secre_tail"/>
    <property type="match status" value="1"/>
</dbReference>
<dbReference type="Proteomes" id="UP000221024">
    <property type="component" value="Unassembled WGS sequence"/>
</dbReference>
<reference evidence="9 10" key="1">
    <citation type="submission" date="2017-10" db="EMBL/GenBank/DDBJ databases">
        <title>Draft genome of Longimonas halophila.</title>
        <authorList>
            <person name="Goh K.M."/>
            <person name="Shamsir M.S."/>
            <person name="Lim S.W."/>
        </authorList>
    </citation>
    <scope>NUCLEOTIDE SEQUENCE [LARGE SCALE GENOMIC DNA]</scope>
    <source>
        <strain evidence="9 10">KCTC 42399</strain>
    </source>
</reference>
<gene>
    <name evidence="9" type="ORF">CRI93_05470</name>
</gene>
<dbReference type="PANTHER" id="PTHR42884:SF14">
    <property type="entry name" value="NEUROENDOCRINE CONVERTASE 1"/>
    <property type="match status" value="1"/>
</dbReference>
<feature type="domain" description="Secretion system C-terminal sorting" evidence="8">
    <location>
        <begin position="756"/>
        <end position="834"/>
    </location>
</feature>
<comment type="caution">
    <text evidence="9">The sequence shown here is derived from an EMBL/GenBank/DDBJ whole genome shotgun (WGS) entry which is preliminary data.</text>
</comment>
<keyword evidence="1 4" id="KW-0645">Protease</keyword>
<dbReference type="GO" id="GO:0004252">
    <property type="term" value="F:serine-type endopeptidase activity"/>
    <property type="evidence" value="ECO:0007669"/>
    <property type="project" value="UniProtKB-UniRule"/>
</dbReference>
<protein>
    <recommendedName>
        <fullName evidence="11">Peptidase S8</fullName>
    </recommendedName>
</protein>
<feature type="chain" id="PRO_5013951102" description="Peptidase S8" evidence="6">
    <location>
        <begin position="26"/>
        <end position="837"/>
    </location>
</feature>
<dbReference type="PANTHER" id="PTHR42884">
    <property type="entry name" value="PROPROTEIN CONVERTASE SUBTILISIN/KEXIN-RELATED"/>
    <property type="match status" value="1"/>
</dbReference>
<keyword evidence="2 4" id="KW-0378">Hydrolase</keyword>
<dbReference type="AlphaFoldDB" id="A0A2H3P1R2"/>
<dbReference type="InterPro" id="IPR000209">
    <property type="entry name" value="Peptidase_S8/S53_dom"/>
</dbReference>
<evidence type="ECO:0000259" key="7">
    <source>
        <dbReference type="Pfam" id="PF00082"/>
    </source>
</evidence>
<dbReference type="PRINTS" id="PR00723">
    <property type="entry name" value="SUBTILISIN"/>
</dbReference>
<dbReference type="Pfam" id="PF00082">
    <property type="entry name" value="Peptidase_S8"/>
    <property type="match status" value="1"/>
</dbReference>
<dbReference type="Gene3D" id="3.40.50.200">
    <property type="entry name" value="Peptidase S8/S53 domain"/>
    <property type="match status" value="1"/>
</dbReference>
<feature type="signal peptide" evidence="6">
    <location>
        <begin position="1"/>
        <end position="25"/>
    </location>
</feature>
<dbReference type="GO" id="GO:0016020">
    <property type="term" value="C:membrane"/>
    <property type="evidence" value="ECO:0007669"/>
    <property type="project" value="TreeGrafter"/>
</dbReference>
<evidence type="ECO:0000256" key="3">
    <source>
        <dbReference type="ARBA" id="ARBA00022825"/>
    </source>
</evidence>
<feature type="domain" description="Peptidase S8/S53" evidence="7">
    <location>
        <begin position="257"/>
        <end position="533"/>
    </location>
</feature>
<dbReference type="NCBIfam" id="TIGR04183">
    <property type="entry name" value="Por_Secre_tail"/>
    <property type="match status" value="1"/>
</dbReference>
<comment type="similarity">
    <text evidence="4 5">Belongs to the peptidase S8 family.</text>
</comment>
<dbReference type="EMBL" id="PDEP01000004">
    <property type="protein sequence ID" value="PEN07896.1"/>
    <property type="molecule type" value="Genomic_DNA"/>
</dbReference>
<evidence type="ECO:0008006" key="11">
    <source>
        <dbReference type="Google" id="ProtNLM"/>
    </source>
</evidence>
<dbReference type="PROSITE" id="PS51892">
    <property type="entry name" value="SUBTILASE"/>
    <property type="match status" value="1"/>
</dbReference>
<keyword evidence="3 4" id="KW-0720">Serine protease</keyword>
<evidence type="ECO:0000256" key="5">
    <source>
        <dbReference type="RuleBase" id="RU003355"/>
    </source>
</evidence>
<evidence type="ECO:0000256" key="1">
    <source>
        <dbReference type="ARBA" id="ARBA00022670"/>
    </source>
</evidence>
<dbReference type="SUPFAM" id="SSF52743">
    <property type="entry name" value="Subtilisin-like"/>
    <property type="match status" value="1"/>
</dbReference>
<evidence type="ECO:0000259" key="8">
    <source>
        <dbReference type="Pfam" id="PF18962"/>
    </source>
</evidence>
<proteinExistence type="inferred from homology"/>
<dbReference type="PROSITE" id="PS00136">
    <property type="entry name" value="SUBTILASE_ASP"/>
    <property type="match status" value="1"/>
</dbReference>
<dbReference type="PROSITE" id="PS00138">
    <property type="entry name" value="SUBTILASE_SER"/>
    <property type="match status" value="1"/>
</dbReference>
<dbReference type="OrthoDB" id="9798386at2"/>
<organism evidence="9 10">
    <name type="scientific">Longimonas halophila</name>
    <dbReference type="NCBI Taxonomy" id="1469170"/>
    <lineage>
        <taxon>Bacteria</taxon>
        <taxon>Pseudomonadati</taxon>
        <taxon>Rhodothermota</taxon>
        <taxon>Rhodothermia</taxon>
        <taxon>Rhodothermales</taxon>
        <taxon>Salisaetaceae</taxon>
        <taxon>Longimonas</taxon>
    </lineage>
</organism>
<keyword evidence="10" id="KW-1185">Reference proteome</keyword>